<evidence type="ECO:0008006" key="13">
    <source>
        <dbReference type="Google" id="ProtNLM"/>
    </source>
</evidence>
<evidence type="ECO:0000256" key="1">
    <source>
        <dbReference type="ARBA" id="ARBA00001961"/>
    </source>
</evidence>
<evidence type="ECO:0000256" key="4">
    <source>
        <dbReference type="ARBA" id="ARBA00022691"/>
    </source>
</evidence>
<keyword evidence="8" id="KW-0408">Iron</keyword>
<dbReference type="RefSeq" id="XP_007509155.1">
    <property type="nucleotide sequence ID" value="XM_007509093.1"/>
</dbReference>
<protein>
    <recommendedName>
        <fullName evidence="13">SET domain-containing protein</fullName>
    </recommendedName>
</protein>
<dbReference type="InterPro" id="IPR046341">
    <property type="entry name" value="SET_dom_sf"/>
</dbReference>
<keyword evidence="12" id="KW-1185">Reference proteome</keyword>
<evidence type="ECO:0000313" key="12">
    <source>
        <dbReference type="Proteomes" id="UP000198341"/>
    </source>
</evidence>
<dbReference type="InterPro" id="IPR001214">
    <property type="entry name" value="SET_dom"/>
</dbReference>
<reference evidence="11 12" key="1">
    <citation type="submission" date="2011-10" db="EMBL/GenBank/DDBJ databases">
        <authorList>
            <person name="Genoscope - CEA"/>
        </authorList>
    </citation>
    <scope>NUCLEOTIDE SEQUENCE [LARGE SCALE GENOMIC DNA]</scope>
    <source>
        <strain evidence="11 12">RCC 1105</strain>
    </source>
</reference>
<dbReference type="GO" id="GO:0032259">
    <property type="term" value="P:methylation"/>
    <property type="evidence" value="ECO:0007669"/>
    <property type="project" value="UniProtKB-KW"/>
</dbReference>
<evidence type="ECO:0000256" key="5">
    <source>
        <dbReference type="ARBA" id="ARBA00022723"/>
    </source>
</evidence>
<dbReference type="GO" id="GO:0051213">
    <property type="term" value="F:dioxygenase activity"/>
    <property type="evidence" value="ECO:0007669"/>
    <property type="project" value="UniProtKB-KW"/>
</dbReference>
<feature type="domain" description="SET" evidence="9">
    <location>
        <begin position="3"/>
        <end position="350"/>
    </location>
</feature>
<dbReference type="InterPro" id="IPR006620">
    <property type="entry name" value="Pro_4_hyd_alph"/>
</dbReference>
<dbReference type="GeneID" id="19011818"/>
<evidence type="ECO:0000256" key="6">
    <source>
        <dbReference type="ARBA" id="ARBA00022964"/>
    </source>
</evidence>
<evidence type="ECO:0000256" key="7">
    <source>
        <dbReference type="ARBA" id="ARBA00023002"/>
    </source>
</evidence>
<dbReference type="InterPro" id="IPR005123">
    <property type="entry name" value="Oxoglu/Fe-dep_dioxygenase_dom"/>
</dbReference>
<keyword evidence="7" id="KW-0560">Oxidoreductase</keyword>
<gene>
    <name evidence="11" type="ordered locus">Bathy14g02230</name>
</gene>
<proteinExistence type="predicted"/>
<dbReference type="Gene3D" id="2.60.120.620">
    <property type="entry name" value="q2cbj1_9rhob like domain"/>
    <property type="match status" value="1"/>
</dbReference>
<feature type="domain" description="Fe2OG dioxygenase" evidence="10">
    <location>
        <begin position="579"/>
        <end position="669"/>
    </location>
</feature>
<dbReference type="PROSITE" id="PS50280">
    <property type="entry name" value="SET"/>
    <property type="match status" value="1"/>
</dbReference>
<evidence type="ECO:0000313" key="11">
    <source>
        <dbReference type="EMBL" id="CCO19612.1"/>
    </source>
</evidence>
<keyword evidence="5" id="KW-0479">Metal-binding</keyword>
<dbReference type="GO" id="GO:0045814">
    <property type="term" value="P:negative regulation of gene expression, epigenetic"/>
    <property type="evidence" value="ECO:0007669"/>
    <property type="project" value="TreeGrafter"/>
</dbReference>
<dbReference type="GO" id="GO:0005506">
    <property type="term" value="F:iron ion binding"/>
    <property type="evidence" value="ECO:0007669"/>
    <property type="project" value="InterPro"/>
</dbReference>
<keyword evidence="6" id="KW-0223">Dioxygenase</keyword>
<organism evidence="11 12">
    <name type="scientific">Bathycoccus prasinos</name>
    <dbReference type="NCBI Taxonomy" id="41875"/>
    <lineage>
        <taxon>Eukaryota</taxon>
        <taxon>Viridiplantae</taxon>
        <taxon>Chlorophyta</taxon>
        <taxon>Mamiellophyceae</taxon>
        <taxon>Mamiellales</taxon>
        <taxon>Bathycoccaceae</taxon>
        <taxon>Bathycoccus</taxon>
    </lineage>
</organism>
<dbReference type="CDD" id="cd20071">
    <property type="entry name" value="SET_SMYD"/>
    <property type="match status" value="1"/>
</dbReference>
<name>K8EMZ9_9CHLO</name>
<dbReference type="OrthoDB" id="498233at2759"/>
<keyword evidence="2" id="KW-0489">Methyltransferase</keyword>
<evidence type="ECO:0000256" key="3">
    <source>
        <dbReference type="ARBA" id="ARBA00022679"/>
    </source>
</evidence>
<dbReference type="GO" id="GO:0016705">
    <property type="term" value="F:oxidoreductase activity, acting on paired donors, with incorporation or reduction of molecular oxygen"/>
    <property type="evidence" value="ECO:0007669"/>
    <property type="project" value="InterPro"/>
</dbReference>
<evidence type="ECO:0000256" key="2">
    <source>
        <dbReference type="ARBA" id="ARBA00022603"/>
    </source>
</evidence>
<dbReference type="Gene3D" id="2.170.270.10">
    <property type="entry name" value="SET domain"/>
    <property type="match status" value="1"/>
</dbReference>
<dbReference type="PANTHER" id="PTHR46402">
    <property type="entry name" value="SET AND MYND DOMAIN-CONTAINING PROTEIN 5"/>
    <property type="match status" value="1"/>
</dbReference>
<dbReference type="EMBL" id="FO082265">
    <property type="protein sequence ID" value="CCO19612.1"/>
    <property type="molecule type" value="Genomic_DNA"/>
</dbReference>
<dbReference type="Proteomes" id="UP000198341">
    <property type="component" value="Chromosome 14"/>
</dbReference>
<dbReference type="PROSITE" id="PS51471">
    <property type="entry name" value="FE2OG_OXY"/>
    <property type="match status" value="1"/>
</dbReference>
<keyword evidence="3" id="KW-0808">Transferase</keyword>
<evidence type="ECO:0000259" key="9">
    <source>
        <dbReference type="PROSITE" id="PS50280"/>
    </source>
</evidence>
<comment type="cofactor">
    <cofactor evidence="1">
        <name>L-ascorbate</name>
        <dbReference type="ChEBI" id="CHEBI:38290"/>
    </cofactor>
</comment>
<dbReference type="GO" id="GO:0042799">
    <property type="term" value="F:histone H4K20 methyltransferase activity"/>
    <property type="evidence" value="ECO:0007669"/>
    <property type="project" value="TreeGrafter"/>
</dbReference>
<keyword evidence="4" id="KW-0949">S-adenosyl-L-methionine</keyword>
<dbReference type="AlphaFoldDB" id="K8EMZ9"/>
<dbReference type="PANTHER" id="PTHR46402:SF2">
    <property type="entry name" value="HISTONE-LYSINE N-TRIMETHYLTRANSFERASE SMYD5"/>
    <property type="match status" value="1"/>
</dbReference>
<dbReference type="Pfam" id="PF00856">
    <property type="entry name" value="SET"/>
    <property type="match status" value="1"/>
</dbReference>
<evidence type="ECO:0000259" key="10">
    <source>
        <dbReference type="PROSITE" id="PS51471"/>
    </source>
</evidence>
<sequence>MQPESSFLRCEYRKENIRGLYSRRKFKKGEVVCTEVPTALLLKDNARTELDPVSCSNCYKVFYVKDLQSFRKCNLTPRCNALFCSNVCFNFALKGSEGSNSDVGWHNFTCVEVLGSLRTEQYFLEQDACQLATIILAKSISKVSASPTEIDREIAILSSRYSTDKLEIPMSDKFEKENGINHLMLYQNSIRQLRTRTFEFRPLLEESWLSKLGEFSNAIQKFLEQEFFLKLVTGIQVCVRAIEVDPSDNTAGITDSNSRISMNARVRLTLKDSYSKRGIMKKATDLCCIEKSIERLNSSLYCGALVSLLNHSCCPNIQLETTHRSKLGLRVKYVAIQNIFPDDILTVSYIPTQLDICSRKNQLIYHYGITCKCCKCLWENGGFEFSREDIVSMSHFAFDEYRFRDSLNLVKFGIKRWGRDEELFHIMGMIQLALGKWSKAHDIWRVEHFASGFSQSLKKQKRKDEAYLTRLSRSPSNLWHKFEPSFSKTWITLAAGAIWLLPSHNISKRTCEHWIVLAEKFASLQGGWCTNRHISVPTTDLPVHLIPELVDEWNLFVFSDLIPLAKQILTTSMFRKRLCVHDAFIVKYDASKGCDHLPIHRDQSEISVTIALNSNSDFSGGGGTMFPNLGITICPKIGEILLFRGDLEHSGFPINGGIRYIVAAFFYFDKET</sequence>
<dbReference type="SUPFAM" id="SSF82199">
    <property type="entry name" value="SET domain"/>
    <property type="match status" value="1"/>
</dbReference>
<evidence type="ECO:0000256" key="8">
    <source>
        <dbReference type="ARBA" id="ARBA00023004"/>
    </source>
</evidence>
<dbReference type="eggNOG" id="ENOG502S17R">
    <property type="taxonomic scope" value="Eukaryota"/>
</dbReference>
<dbReference type="GO" id="GO:0031418">
    <property type="term" value="F:L-ascorbic acid binding"/>
    <property type="evidence" value="ECO:0007669"/>
    <property type="project" value="InterPro"/>
</dbReference>
<dbReference type="KEGG" id="bpg:Bathy14g02230"/>
<dbReference type="SMART" id="SM00702">
    <property type="entry name" value="P4Hc"/>
    <property type="match status" value="1"/>
</dbReference>
<accession>K8EMZ9</accession>